<evidence type="ECO:0000259" key="2">
    <source>
        <dbReference type="Pfam" id="PF14392"/>
    </source>
</evidence>
<evidence type="ECO:0008006" key="5">
    <source>
        <dbReference type="Google" id="ProtNLM"/>
    </source>
</evidence>
<dbReference type="InterPro" id="IPR025836">
    <property type="entry name" value="Zn_knuckle_CX2CX4HX4C"/>
</dbReference>
<keyword evidence="4" id="KW-1185">Reference proteome</keyword>
<sequence length="233" mass="26332">MASVHDTVTLDEDAVARAHESMKVVLYAKLLGKAPPLDYLRGYLVRQWSIFRDFTLTDMPNGYFLIKCSSEEMVTNLLLEGPWTVNGMVLHLIPWKENFQPVFERLTTVVLWIQLHHLPTECWTMDNLETVASFFGTVVKIDEKVETDHRTKYARVCIEIDVEQPLKKGVWVKKPYSSSSTFVAAVYDRLPVFCYKCGIIDHSAGTCQLGQNGSRRTDAGTGLMDLDPKGKGA</sequence>
<dbReference type="InterPro" id="IPR025558">
    <property type="entry name" value="DUF4283"/>
</dbReference>
<name>A0A9D5HKL6_9LILI</name>
<comment type="caution">
    <text evidence="3">The sequence shown here is derived from an EMBL/GenBank/DDBJ whole genome shotgun (WGS) entry which is preliminary data.</text>
</comment>
<reference evidence="3" key="1">
    <citation type="submission" date="2021-03" db="EMBL/GenBank/DDBJ databases">
        <authorList>
            <person name="Li Z."/>
            <person name="Yang C."/>
        </authorList>
    </citation>
    <scope>NUCLEOTIDE SEQUENCE</scope>
    <source>
        <strain evidence="3">Dzin_1.0</strain>
        <tissue evidence="3">Leaf</tissue>
    </source>
</reference>
<dbReference type="PANTHER" id="PTHR31286">
    <property type="entry name" value="GLYCINE-RICH CELL WALL STRUCTURAL PROTEIN 1.8-LIKE"/>
    <property type="match status" value="1"/>
</dbReference>
<dbReference type="Proteomes" id="UP001085076">
    <property type="component" value="Miscellaneous, Linkage group lg02"/>
</dbReference>
<dbReference type="AlphaFoldDB" id="A0A9D5HKL6"/>
<feature type="domain" description="Zinc knuckle CX2CX4HX4C" evidence="2">
    <location>
        <begin position="160"/>
        <end position="208"/>
    </location>
</feature>
<gene>
    <name evidence="3" type="ORF">J5N97_008355</name>
</gene>
<organism evidence="3 4">
    <name type="scientific">Dioscorea zingiberensis</name>
    <dbReference type="NCBI Taxonomy" id="325984"/>
    <lineage>
        <taxon>Eukaryota</taxon>
        <taxon>Viridiplantae</taxon>
        <taxon>Streptophyta</taxon>
        <taxon>Embryophyta</taxon>
        <taxon>Tracheophyta</taxon>
        <taxon>Spermatophyta</taxon>
        <taxon>Magnoliopsida</taxon>
        <taxon>Liliopsida</taxon>
        <taxon>Dioscoreales</taxon>
        <taxon>Dioscoreaceae</taxon>
        <taxon>Dioscorea</taxon>
    </lineage>
</organism>
<evidence type="ECO:0000259" key="1">
    <source>
        <dbReference type="Pfam" id="PF14111"/>
    </source>
</evidence>
<dbReference type="Pfam" id="PF14392">
    <property type="entry name" value="zf-CCHC_4"/>
    <property type="match status" value="1"/>
</dbReference>
<dbReference type="OrthoDB" id="686405at2759"/>
<feature type="domain" description="DUF4283" evidence="1">
    <location>
        <begin position="20"/>
        <end position="101"/>
    </location>
</feature>
<proteinExistence type="predicted"/>
<evidence type="ECO:0000313" key="3">
    <source>
        <dbReference type="EMBL" id="KAJ0980100.1"/>
    </source>
</evidence>
<dbReference type="EMBL" id="JAGGNH010000002">
    <property type="protein sequence ID" value="KAJ0980100.1"/>
    <property type="molecule type" value="Genomic_DNA"/>
</dbReference>
<dbReference type="PANTHER" id="PTHR31286:SF180">
    <property type="entry name" value="OS10G0362600 PROTEIN"/>
    <property type="match status" value="1"/>
</dbReference>
<accession>A0A9D5HKL6</accession>
<protein>
    <recommendedName>
        <fullName evidence="5">DUF4283 domain-containing protein</fullName>
    </recommendedName>
</protein>
<dbReference type="Pfam" id="PF14111">
    <property type="entry name" value="DUF4283"/>
    <property type="match status" value="1"/>
</dbReference>
<evidence type="ECO:0000313" key="4">
    <source>
        <dbReference type="Proteomes" id="UP001085076"/>
    </source>
</evidence>
<dbReference type="InterPro" id="IPR040256">
    <property type="entry name" value="At4g02000-like"/>
</dbReference>
<reference evidence="3" key="2">
    <citation type="journal article" date="2022" name="Hortic Res">
        <title>The genome of Dioscorea zingiberensis sheds light on the biosynthesis, origin and evolution of the medicinally important diosgenin saponins.</title>
        <authorList>
            <person name="Li Y."/>
            <person name="Tan C."/>
            <person name="Li Z."/>
            <person name="Guo J."/>
            <person name="Li S."/>
            <person name="Chen X."/>
            <person name="Wang C."/>
            <person name="Dai X."/>
            <person name="Yang H."/>
            <person name="Song W."/>
            <person name="Hou L."/>
            <person name="Xu J."/>
            <person name="Tong Z."/>
            <person name="Xu A."/>
            <person name="Yuan X."/>
            <person name="Wang W."/>
            <person name="Yang Q."/>
            <person name="Chen L."/>
            <person name="Sun Z."/>
            <person name="Wang K."/>
            <person name="Pan B."/>
            <person name="Chen J."/>
            <person name="Bao Y."/>
            <person name="Liu F."/>
            <person name="Qi X."/>
            <person name="Gang D.R."/>
            <person name="Wen J."/>
            <person name="Li J."/>
        </authorList>
    </citation>
    <scope>NUCLEOTIDE SEQUENCE</scope>
    <source>
        <strain evidence="3">Dzin_1.0</strain>
    </source>
</reference>